<name>A0A4R5AGV2_9ACTN</name>
<dbReference type="Proteomes" id="UP000294513">
    <property type="component" value="Unassembled WGS sequence"/>
</dbReference>
<dbReference type="AlphaFoldDB" id="A0A4R5AGV2"/>
<dbReference type="EMBL" id="SMKU01000308">
    <property type="protein sequence ID" value="TDD70164.1"/>
    <property type="molecule type" value="Genomic_DNA"/>
</dbReference>
<dbReference type="Gene3D" id="3.40.630.30">
    <property type="match status" value="1"/>
</dbReference>
<feature type="domain" description="N-acetyltransferase" evidence="2">
    <location>
        <begin position="15"/>
        <end position="182"/>
    </location>
</feature>
<dbReference type="InterPro" id="IPR016181">
    <property type="entry name" value="Acyl_CoA_acyltransferase"/>
</dbReference>
<evidence type="ECO:0000256" key="1">
    <source>
        <dbReference type="SAM" id="MobiDB-lite"/>
    </source>
</evidence>
<keyword evidence="4" id="KW-1185">Reference proteome</keyword>
<evidence type="ECO:0000259" key="2">
    <source>
        <dbReference type="PROSITE" id="PS51186"/>
    </source>
</evidence>
<comment type="caution">
    <text evidence="3">The sequence shown here is derived from an EMBL/GenBank/DDBJ whole genome shotgun (WGS) entry which is preliminary data.</text>
</comment>
<dbReference type="SUPFAM" id="SSF55729">
    <property type="entry name" value="Acyl-CoA N-acyltransferases (Nat)"/>
    <property type="match status" value="1"/>
</dbReference>
<evidence type="ECO:0000313" key="4">
    <source>
        <dbReference type="Proteomes" id="UP000294513"/>
    </source>
</evidence>
<dbReference type="OrthoDB" id="5293267at2"/>
<dbReference type="InterPro" id="IPR051908">
    <property type="entry name" value="Ribosomal_N-acetyltransferase"/>
</dbReference>
<dbReference type="GO" id="GO:0008999">
    <property type="term" value="F:protein-N-terminal-alanine acetyltransferase activity"/>
    <property type="evidence" value="ECO:0007669"/>
    <property type="project" value="TreeGrafter"/>
</dbReference>
<dbReference type="GO" id="GO:1990189">
    <property type="term" value="F:protein N-terminal-serine acetyltransferase activity"/>
    <property type="evidence" value="ECO:0007669"/>
    <property type="project" value="TreeGrafter"/>
</dbReference>
<feature type="region of interest" description="Disordered" evidence="1">
    <location>
        <begin position="181"/>
        <end position="239"/>
    </location>
</feature>
<organism evidence="3 4">
    <name type="scientific">Actinomadura rubrisoli</name>
    <dbReference type="NCBI Taxonomy" id="2530368"/>
    <lineage>
        <taxon>Bacteria</taxon>
        <taxon>Bacillati</taxon>
        <taxon>Actinomycetota</taxon>
        <taxon>Actinomycetes</taxon>
        <taxon>Streptosporangiales</taxon>
        <taxon>Thermomonosporaceae</taxon>
        <taxon>Actinomadura</taxon>
    </lineage>
</organism>
<dbReference type="PROSITE" id="PS51186">
    <property type="entry name" value="GNAT"/>
    <property type="match status" value="1"/>
</dbReference>
<keyword evidence="3" id="KW-0808">Transferase</keyword>
<dbReference type="Pfam" id="PF13302">
    <property type="entry name" value="Acetyltransf_3"/>
    <property type="match status" value="1"/>
</dbReference>
<dbReference type="RefSeq" id="WP_131901718.1">
    <property type="nucleotide sequence ID" value="NZ_SMKU01000308.1"/>
</dbReference>
<accession>A0A4R5AGV2</accession>
<feature type="compositionally biased region" description="Gly residues" evidence="1">
    <location>
        <begin position="194"/>
        <end position="209"/>
    </location>
</feature>
<dbReference type="PANTHER" id="PTHR43441:SF10">
    <property type="entry name" value="ACETYLTRANSFERASE"/>
    <property type="match status" value="1"/>
</dbReference>
<protein>
    <submittedName>
        <fullName evidence="3">N-acetyltransferase</fullName>
    </submittedName>
</protein>
<sequence length="239" mass="25299">MNAFEGSVRLEGERLVLRPFGLDDAADLIDVIRGGEGFLPPNFPAVLEAEPLAWFLREGVHKVQRFGLGIHLAVIGRDTGGLLGTIGLFRVDWQQRTCEVGYGMRPSARGRGYATETLSLVSRWALGACGLYRVELRALTTNHASIRVAEKAGYRREGVARGAERGPDGANHDMVVFGLIAPDLWPDPPDPPTGAGGAAGVGGAGGADGTGSRDPGAPRPRPDGVSGRLVAQDRGERRT</sequence>
<proteinExistence type="predicted"/>
<dbReference type="PANTHER" id="PTHR43441">
    <property type="entry name" value="RIBOSOMAL-PROTEIN-SERINE ACETYLTRANSFERASE"/>
    <property type="match status" value="1"/>
</dbReference>
<gene>
    <name evidence="3" type="ORF">E1298_36870</name>
</gene>
<reference evidence="3 4" key="1">
    <citation type="submission" date="2019-03" db="EMBL/GenBank/DDBJ databases">
        <title>Draft genome sequences of novel Actinobacteria.</title>
        <authorList>
            <person name="Sahin N."/>
            <person name="Ay H."/>
            <person name="Saygin H."/>
        </authorList>
    </citation>
    <scope>NUCLEOTIDE SEQUENCE [LARGE SCALE GENOMIC DNA]</scope>
    <source>
        <strain evidence="3 4">H3C3</strain>
    </source>
</reference>
<dbReference type="GO" id="GO:0005737">
    <property type="term" value="C:cytoplasm"/>
    <property type="evidence" value="ECO:0007669"/>
    <property type="project" value="TreeGrafter"/>
</dbReference>
<dbReference type="InterPro" id="IPR000182">
    <property type="entry name" value="GNAT_dom"/>
</dbReference>
<evidence type="ECO:0000313" key="3">
    <source>
        <dbReference type="EMBL" id="TDD70164.1"/>
    </source>
</evidence>